<dbReference type="EMBL" id="CAJNAS010000003">
    <property type="protein sequence ID" value="CAE6875062.1"/>
    <property type="molecule type" value="Genomic_DNA"/>
</dbReference>
<protein>
    <recommendedName>
        <fullName evidence="2">Xylose isomerase-like TIM barrel domain-containing protein</fullName>
    </recommendedName>
</protein>
<feature type="domain" description="Xylose isomerase-like TIM barrel" evidence="2">
    <location>
        <begin position="22"/>
        <end position="192"/>
    </location>
</feature>
<evidence type="ECO:0000259" key="2">
    <source>
        <dbReference type="Pfam" id="PF01261"/>
    </source>
</evidence>
<accession>A0A9N8MUC2</accession>
<dbReference type="SUPFAM" id="SSF51658">
    <property type="entry name" value="Xylose isomerase-like"/>
    <property type="match status" value="1"/>
</dbReference>
<dbReference type="Gene3D" id="3.20.20.150">
    <property type="entry name" value="Divalent-metal-dependent TIM barrel enzymes"/>
    <property type="match status" value="1"/>
</dbReference>
<dbReference type="AlphaFoldDB" id="A0A9N8MUC2"/>
<reference evidence="3" key="1">
    <citation type="submission" date="2021-02" db="EMBL/GenBank/DDBJ databases">
        <authorList>
            <person name="Vanwijnsberghe S."/>
        </authorList>
    </citation>
    <scope>NUCLEOTIDE SEQUENCE</scope>
    <source>
        <strain evidence="3">R-70211</strain>
    </source>
</reference>
<dbReference type="Pfam" id="PF01261">
    <property type="entry name" value="AP_endonuc_2"/>
    <property type="match status" value="1"/>
</dbReference>
<feature type="compositionally biased region" description="Polar residues" evidence="1">
    <location>
        <begin position="292"/>
        <end position="303"/>
    </location>
</feature>
<keyword evidence="4" id="KW-1185">Reference proteome</keyword>
<gene>
    <name evidence="3" type="ORF">R70211_01617</name>
</gene>
<comment type="caution">
    <text evidence="3">The sequence shown here is derived from an EMBL/GenBank/DDBJ whole genome shotgun (WGS) entry which is preliminary data.</text>
</comment>
<evidence type="ECO:0000256" key="1">
    <source>
        <dbReference type="SAM" id="MobiDB-lite"/>
    </source>
</evidence>
<proteinExistence type="predicted"/>
<organism evidence="3 4">
    <name type="scientific">Paraburkholderia domus</name>
    <dbReference type="NCBI Taxonomy" id="2793075"/>
    <lineage>
        <taxon>Bacteria</taxon>
        <taxon>Pseudomonadati</taxon>
        <taxon>Pseudomonadota</taxon>
        <taxon>Betaproteobacteria</taxon>
        <taxon>Burkholderiales</taxon>
        <taxon>Burkholderiaceae</taxon>
        <taxon>Paraburkholderia</taxon>
    </lineage>
</organism>
<name>A0A9N8MUC2_9BURK</name>
<evidence type="ECO:0000313" key="4">
    <source>
        <dbReference type="Proteomes" id="UP000675121"/>
    </source>
</evidence>
<sequence>MKFELFKTFWGFDGGPHDAAPLVRAAGFDGIEAPVPPGGAEREAFAQAIADERLEFIAEITTAGSYVPERSATPAEHLRDLEEKIVWGKPLKPRFFNVMAGCDAWPAATQVDFFARAVEVAAKHEVTCSFETHRGRSFYNPWITRDVARAVPELKLTCDFSHWVSVCERLLDGDGGEWDTILELAPHAHHLHGRVGYPQGPQVPHPAAPEYADCLASHQRIWEALWSAQIDKGYTTTTMTPEFGPDGYLHTLPFTNAPVADLWAINTWMGREERRHLAAFLAGREARGGLRTEQQTHSPTRSSIAPLHA</sequence>
<dbReference type="Proteomes" id="UP000675121">
    <property type="component" value="Unassembled WGS sequence"/>
</dbReference>
<dbReference type="InterPro" id="IPR036237">
    <property type="entry name" value="Xyl_isomerase-like_sf"/>
</dbReference>
<evidence type="ECO:0000313" key="3">
    <source>
        <dbReference type="EMBL" id="CAE6875062.1"/>
    </source>
</evidence>
<dbReference type="RefSeq" id="WP_201072938.1">
    <property type="nucleotide sequence ID" value="NZ_CAJNAS010000003.1"/>
</dbReference>
<dbReference type="InterPro" id="IPR013022">
    <property type="entry name" value="Xyl_isomerase-like_TIM-brl"/>
</dbReference>
<feature type="region of interest" description="Disordered" evidence="1">
    <location>
        <begin position="288"/>
        <end position="309"/>
    </location>
</feature>